<organism evidence="1 2">
    <name type="scientific">Euplotes crassus</name>
    <dbReference type="NCBI Taxonomy" id="5936"/>
    <lineage>
        <taxon>Eukaryota</taxon>
        <taxon>Sar</taxon>
        <taxon>Alveolata</taxon>
        <taxon>Ciliophora</taxon>
        <taxon>Intramacronucleata</taxon>
        <taxon>Spirotrichea</taxon>
        <taxon>Hypotrichia</taxon>
        <taxon>Euplotida</taxon>
        <taxon>Euplotidae</taxon>
        <taxon>Moneuplotes</taxon>
    </lineage>
</organism>
<dbReference type="SUPFAM" id="SSF52047">
    <property type="entry name" value="RNI-like"/>
    <property type="match status" value="1"/>
</dbReference>
<proteinExistence type="predicted"/>
<accession>A0AAD1XSQ9</accession>
<evidence type="ECO:0000313" key="1">
    <source>
        <dbReference type="EMBL" id="CAI2378315.1"/>
    </source>
</evidence>
<reference evidence="1" key="1">
    <citation type="submission" date="2023-07" db="EMBL/GenBank/DDBJ databases">
        <authorList>
            <consortium name="AG Swart"/>
            <person name="Singh M."/>
            <person name="Singh A."/>
            <person name="Seah K."/>
            <person name="Emmerich C."/>
        </authorList>
    </citation>
    <scope>NUCLEOTIDE SEQUENCE</scope>
    <source>
        <strain evidence="1">DP1</strain>
    </source>
</reference>
<dbReference type="EMBL" id="CAMPGE010020026">
    <property type="protein sequence ID" value="CAI2378315.1"/>
    <property type="molecule type" value="Genomic_DNA"/>
</dbReference>
<dbReference type="AlphaFoldDB" id="A0AAD1XSQ9"/>
<dbReference type="Proteomes" id="UP001295684">
    <property type="component" value="Unassembled WGS sequence"/>
</dbReference>
<protein>
    <submittedName>
        <fullName evidence="1">Uncharacterized protein</fullName>
    </submittedName>
</protein>
<sequence>MEESLNCSAPGLETSEMNSEVISKEEAILQEEAQLQKHVLVELRSKHKFQGIRNKVTKRFIFCSQVLGYIKECIQLQSLARSCCAYSLGYDGPENFRAKKLISQFYALGFLKKTQQWKIFNVIDQDNGCFRLCQRVFFKNISLVMKNVTLHRCSIEETHLQKYMMSSRQLESLVFQSCLIKDPKFSQTFTNYKVGTTKLQVINFEGCNVFGMGGPSDKYPKINTIIKGILGTLFCESLSIIIMTTRSVGPNPPEISLEELNLASYGVTVKKGSGVMVFNFDSYLIQP</sequence>
<gene>
    <name evidence="1" type="ORF">ECRASSUSDP1_LOCUS19710</name>
</gene>
<comment type="caution">
    <text evidence="1">The sequence shown here is derived from an EMBL/GenBank/DDBJ whole genome shotgun (WGS) entry which is preliminary data.</text>
</comment>
<keyword evidence="2" id="KW-1185">Reference proteome</keyword>
<evidence type="ECO:0000313" key="2">
    <source>
        <dbReference type="Proteomes" id="UP001295684"/>
    </source>
</evidence>
<name>A0AAD1XSQ9_EUPCR</name>